<reference evidence="2 3" key="1">
    <citation type="journal article" date="2019" name="Commun. Biol.">
        <title>The bagworm genome reveals a unique fibroin gene that provides high tensile strength.</title>
        <authorList>
            <person name="Kono N."/>
            <person name="Nakamura H."/>
            <person name="Ohtoshi R."/>
            <person name="Tomita M."/>
            <person name="Numata K."/>
            <person name="Arakawa K."/>
        </authorList>
    </citation>
    <scope>NUCLEOTIDE SEQUENCE [LARGE SCALE GENOMIC DNA]</scope>
</reference>
<dbReference type="AlphaFoldDB" id="A0A4C2A9B8"/>
<evidence type="ECO:0000313" key="2">
    <source>
        <dbReference type="EMBL" id="GBP95585.1"/>
    </source>
</evidence>
<name>A0A4C2A9B8_EUMVA</name>
<gene>
    <name evidence="2" type="ORF">EVAR_93525_1</name>
</gene>
<sequence>MCGQCQTSRDALCLRLLFRLNTPVAAKLEVHGTSSGRTTCPRRPRCSSPLLRNPKLVAPSPPGRCA</sequence>
<evidence type="ECO:0000313" key="3">
    <source>
        <dbReference type="Proteomes" id="UP000299102"/>
    </source>
</evidence>
<dbReference type="Proteomes" id="UP000299102">
    <property type="component" value="Unassembled WGS sequence"/>
</dbReference>
<comment type="caution">
    <text evidence="2">The sequence shown here is derived from an EMBL/GenBank/DDBJ whole genome shotgun (WGS) entry which is preliminary data.</text>
</comment>
<proteinExistence type="predicted"/>
<protein>
    <submittedName>
        <fullName evidence="2">Uncharacterized protein</fullName>
    </submittedName>
</protein>
<accession>A0A4C2A9B8</accession>
<keyword evidence="3" id="KW-1185">Reference proteome</keyword>
<organism evidence="2 3">
    <name type="scientific">Eumeta variegata</name>
    <name type="common">Bagworm moth</name>
    <name type="synonym">Eumeta japonica</name>
    <dbReference type="NCBI Taxonomy" id="151549"/>
    <lineage>
        <taxon>Eukaryota</taxon>
        <taxon>Metazoa</taxon>
        <taxon>Ecdysozoa</taxon>
        <taxon>Arthropoda</taxon>
        <taxon>Hexapoda</taxon>
        <taxon>Insecta</taxon>
        <taxon>Pterygota</taxon>
        <taxon>Neoptera</taxon>
        <taxon>Endopterygota</taxon>
        <taxon>Lepidoptera</taxon>
        <taxon>Glossata</taxon>
        <taxon>Ditrysia</taxon>
        <taxon>Tineoidea</taxon>
        <taxon>Psychidae</taxon>
        <taxon>Oiketicinae</taxon>
        <taxon>Eumeta</taxon>
    </lineage>
</organism>
<feature type="region of interest" description="Disordered" evidence="1">
    <location>
        <begin position="33"/>
        <end position="66"/>
    </location>
</feature>
<dbReference type="EMBL" id="BGZK01002654">
    <property type="protein sequence ID" value="GBP95585.1"/>
    <property type="molecule type" value="Genomic_DNA"/>
</dbReference>
<evidence type="ECO:0000256" key="1">
    <source>
        <dbReference type="SAM" id="MobiDB-lite"/>
    </source>
</evidence>